<dbReference type="CDD" id="cd07035">
    <property type="entry name" value="TPP_PYR_POX_like"/>
    <property type="match status" value="1"/>
</dbReference>
<dbReference type="InterPro" id="IPR012000">
    <property type="entry name" value="Thiamin_PyroP_enz_cen_dom"/>
</dbReference>
<dbReference type="Pfam" id="PF00205">
    <property type="entry name" value="TPP_enzyme_M"/>
    <property type="match status" value="1"/>
</dbReference>
<evidence type="ECO:0000259" key="6">
    <source>
        <dbReference type="Pfam" id="PF02776"/>
    </source>
</evidence>
<feature type="domain" description="Thiamine pyrophosphate enzyme central" evidence="4">
    <location>
        <begin position="213"/>
        <end position="343"/>
    </location>
</feature>
<comment type="similarity">
    <text evidence="1 3">Belongs to the TPP enzyme family.</text>
</comment>
<dbReference type="InterPro" id="IPR012001">
    <property type="entry name" value="Thiamin_PyroP_enz_TPP-bd_dom"/>
</dbReference>
<gene>
    <name evidence="7" type="ORF">J3R73_001051</name>
</gene>
<dbReference type="Pfam" id="PF02775">
    <property type="entry name" value="TPP_enzyme_C"/>
    <property type="match status" value="1"/>
</dbReference>
<dbReference type="SUPFAM" id="SSF52467">
    <property type="entry name" value="DHS-like NAD/FAD-binding domain"/>
    <property type="match status" value="1"/>
</dbReference>
<name>A0ABU0FAW1_9HYPH</name>
<dbReference type="InterPro" id="IPR011766">
    <property type="entry name" value="TPP_enzyme_TPP-bd"/>
</dbReference>
<evidence type="ECO:0000256" key="1">
    <source>
        <dbReference type="ARBA" id="ARBA00007812"/>
    </source>
</evidence>
<evidence type="ECO:0000313" key="7">
    <source>
        <dbReference type="EMBL" id="MDQ0391259.1"/>
    </source>
</evidence>
<protein>
    <submittedName>
        <fullName evidence="7">Acetolactate synthase-1/2/3 large subunit</fullName>
        <ecNumber evidence="7">2.2.1.6</ecNumber>
    </submittedName>
</protein>
<dbReference type="InterPro" id="IPR045229">
    <property type="entry name" value="TPP_enz"/>
</dbReference>
<dbReference type="PANTHER" id="PTHR18968:SF13">
    <property type="entry name" value="ACETOLACTATE SYNTHASE CATALYTIC SUBUNIT, MITOCHONDRIAL"/>
    <property type="match status" value="1"/>
</dbReference>
<evidence type="ECO:0000259" key="4">
    <source>
        <dbReference type="Pfam" id="PF00205"/>
    </source>
</evidence>
<dbReference type="EC" id="2.2.1.6" evidence="7"/>
<evidence type="ECO:0000256" key="3">
    <source>
        <dbReference type="RuleBase" id="RU362132"/>
    </source>
</evidence>
<reference evidence="7 8" key="1">
    <citation type="submission" date="2023-07" db="EMBL/GenBank/DDBJ databases">
        <title>Genomic Encyclopedia of Type Strains, Phase IV (KMG-IV): sequencing the most valuable type-strain genomes for metagenomic binning, comparative biology and taxonomic classification.</title>
        <authorList>
            <person name="Goeker M."/>
        </authorList>
    </citation>
    <scope>NUCLEOTIDE SEQUENCE [LARGE SCALE GENOMIC DNA]</scope>
    <source>
        <strain evidence="7 8">DSM 5896</strain>
    </source>
</reference>
<dbReference type="Gene3D" id="3.40.50.1220">
    <property type="entry name" value="TPP-binding domain"/>
    <property type="match status" value="1"/>
</dbReference>
<dbReference type="PANTHER" id="PTHR18968">
    <property type="entry name" value="THIAMINE PYROPHOSPHATE ENZYMES"/>
    <property type="match status" value="1"/>
</dbReference>
<dbReference type="RefSeq" id="WP_307423279.1">
    <property type="nucleotide sequence ID" value="NZ_JAUSVK010000001.1"/>
</dbReference>
<dbReference type="InterPro" id="IPR029035">
    <property type="entry name" value="DHS-like_NAD/FAD-binding_dom"/>
</dbReference>
<sequence length="576" mass="62021">MRRPETNADGASAAITDAAAVARDGSLKGAQIVAAILKREGMKQIIGFPHSELLEASAEIDIPPVITRTQRVAVNIAEGYARVTAGRELAVVTVQYGPGVESSFGGIAQAYNDRAPVLFLPTGYPRGHEAVAPNFEARRNFRNVTKWCEAATRVQDLPKLMHSAISRLRNGAPSPVLLELPVDLLAESHDADLQDYRRPRRSVPQAGAEEIGELVDTLLRAENPLILAGQGVLSAQASAELTQFAEILGIPVMTTPNGKSAFPENHPLSLGTAGRARPATVDHFLAKADVVLAIGSSLTRSHYILPIPGDKTLLQITIDEADLGKDYPVALGVVGDARSVLLQMRDRALEDRTAIERLRPRTAALAREIHGVQAEFMRRWMPFLTSDAVPLSPYRLVWEVMNAVDPERTIVTHDAGNPRDQFCPFYRAVKPGSYIGWGKTTQLGSGLGFAMGARLARPDATVVNIMGESAFGMVGIDFETATRCNLPILTIVMRNNVLGGYAASMPIATRKFGANRMSGEYAPIARALGGHGECVAQPAELRPALRRCLDHVGAGQAALLEVITHEEGRLPGLYEA</sequence>
<evidence type="ECO:0000256" key="2">
    <source>
        <dbReference type="ARBA" id="ARBA00023052"/>
    </source>
</evidence>
<dbReference type="EMBL" id="JAUSVK010000001">
    <property type="protein sequence ID" value="MDQ0391259.1"/>
    <property type="molecule type" value="Genomic_DNA"/>
</dbReference>
<feature type="domain" description="Thiamine pyrophosphate enzyme N-terminal TPP-binding" evidence="6">
    <location>
        <begin position="28"/>
        <end position="130"/>
    </location>
</feature>
<evidence type="ECO:0000259" key="5">
    <source>
        <dbReference type="Pfam" id="PF02775"/>
    </source>
</evidence>
<accession>A0ABU0FAW1</accession>
<keyword evidence="8" id="KW-1185">Reference proteome</keyword>
<keyword evidence="2 3" id="KW-0786">Thiamine pyrophosphate</keyword>
<evidence type="ECO:0000313" key="8">
    <source>
        <dbReference type="Proteomes" id="UP001237448"/>
    </source>
</evidence>
<dbReference type="Gene3D" id="3.40.50.970">
    <property type="match status" value="2"/>
</dbReference>
<dbReference type="Pfam" id="PF02776">
    <property type="entry name" value="TPP_enzyme_N"/>
    <property type="match status" value="1"/>
</dbReference>
<dbReference type="GO" id="GO:0003984">
    <property type="term" value="F:acetolactate synthase activity"/>
    <property type="evidence" value="ECO:0007669"/>
    <property type="project" value="UniProtKB-EC"/>
</dbReference>
<organism evidence="7 8">
    <name type="scientific">Labrys monachus</name>
    <dbReference type="NCBI Taxonomy" id="217067"/>
    <lineage>
        <taxon>Bacteria</taxon>
        <taxon>Pseudomonadati</taxon>
        <taxon>Pseudomonadota</taxon>
        <taxon>Alphaproteobacteria</taxon>
        <taxon>Hyphomicrobiales</taxon>
        <taxon>Xanthobacteraceae</taxon>
        <taxon>Labrys</taxon>
    </lineage>
</organism>
<dbReference type="NCBIfam" id="NF004807">
    <property type="entry name" value="PRK06154.1"/>
    <property type="match status" value="1"/>
</dbReference>
<dbReference type="Proteomes" id="UP001237448">
    <property type="component" value="Unassembled WGS sequence"/>
</dbReference>
<dbReference type="InterPro" id="IPR029061">
    <property type="entry name" value="THDP-binding"/>
</dbReference>
<feature type="domain" description="Thiamine pyrophosphate enzyme TPP-binding" evidence="5">
    <location>
        <begin position="414"/>
        <end position="553"/>
    </location>
</feature>
<proteinExistence type="inferred from homology"/>
<dbReference type="SUPFAM" id="SSF52518">
    <property type="entry name" value="Thiamin diphosphate-binding fold (THDP-binding)"/>
    <property type="match status" value="2"/>
</dbReference>
<comment type="caution">
    <text evidence="7">The sequence shown here is derived from an EMBL/GenBank/DDBJ whole genome shotgun (WGS) entry which is preliminary data.</text>
</comment>
<keyword evidence="7" id="KW-0808">Transferase</keyword>